<comment type="caution">
    <text evidence="1">The sequence shown here is derived from an EMBL/GenBank/DDBJ whole genome shotgun (WGS) entry which is preliminary data.</text>
</comment>
<organism evidence="1 2">
    <name type="scientific">Rubrivivax albus</name>
    <dbReference type="NCBI Taxonomy" id="2499835"/>
    <lineage>
        <taxon>Bacteria</taxon>
        <taxon>Pseudomonadati</taxon>
        <taxon>Pseudomonadota</taxon>
        <taxon>Betaproteobacteria</taxon>
        <taxon>Burkholderiales</taxon>
        <taxon>Sphaerotilaceae</taxon>
        <taxon>Rubrivivax</taxon>
    </lineage>
</organism>
<dbReference type="RefSeq" id="WP_128199925.1">
    <property type="nucleotide sequence ID" value="NZ_SACT01000007.1"/>
</dbReference>
<keyword evidence="2" id="KW-1185">Reference proteome</keyword>
<proteinExistence type="predicted"/>
<name>A0A3S2WSQ5_9BURK</name>
<protein>
    <submittedName>
        <fullName evidence="1">Uncharacterized protein</fullName>
    </submittedName>
</protein>
<evidence type="ECO:0000313" key="2">
    <source>
        <dbReference type="Proteomes" id="UP000288178"/>
    </source>
</evidence>
<dbReference type="EMBL" id="SACT01000007">
    <property type="protein sequence ID" value="RVT49753.1"/>
    <property type="molecule type" value="Genomic_DNA"/>
</dbReference>
<gene>
    <name evidence="1" type="ORF">ENE75_19125</name>
</gene>
<evidence type="ECO:0000313" key="1">
    <source>
        <dbReference type="EMBL" id="RVT49753.1"/>
    </source>
</evidence>
<dbReference type="OrthoDB" id="9135113at2"/>
<reference evidence="1 2" key="1">
    <citation type="submission" date="2019-01" db="EMBL/GenBank/DDBJ databases">
        <authorList>
            <person name="Chen W.-M."/>
        </authorList>
    </citation>
    <scope>NUCLEOTIDE SEQUENCE [LARGE SCALE GENOMIC DNA]</scope>
    <source>
        <strain evidence="1 2">ICH-3</strain>
    </source>
</reference>
<dbReference type="AlphaFoldDB" id="A0A3S2WSQ5"/>
<dbReference type="Proteomes" id="UP000288178">
    <property type="component" value="Unassembled WGS sequence"/>
</dbReference>
<accession>A0A3S2WSQ5</accession>
<sequence length="261" mass="28166">MSDYRMLCSLEVIHEFYASPSRTGLQFVPSPDASAWLRRTGSFFRASGGRLDLFAPPGVLDDASSVALTFSVQAADPLFVNVTPALTGDGGLARFDSGEAELDTGTGRWLLGTAATGITAMTGGEHQPVAALPAFEVVLRLTGHEDESRRNFALRLHSRVTFWKYVLVGGWAVQQPMVVDLDQMTEFGIAEEVLSADRTPALAICSLSPLPLQEHSNRRFQLRNAAGAVLVQRLPTASASSLVRESIAGRPALVSEIFVHR</sequence>